<dbReference type="FunFam" id="3.40.50.720:FF:000173">
    <property type="entry name" value="3-oxoacyl-[acyl-carrier protein] reductase"/>
    <property type="match status" value="1"/>
</dbReference>
<dbReference type="PANTHER" id="PTHR42879">
    <property type="entry name" value="3-OXOACYL-(ACYL-CARRIER-PROTEIN) REDUCTASE"/>
    <property type="match status" value="1"/>
</dbReference>
<name>A0A2X0KDZ5_9ACTN</name>
<dbReference type="GO" id="GO:0016491">
    <property type="term" value="F:oxidoreductase activity"/>
    <property type="evidence" value="ECO:0007669"/>
    <property type="project" value="UniProtKB-KW"/>
</dbReference>
<dbReference type="PROSITE" id="PS00061">
    <property type="entry name" value="ADH_SHORT"/>
    <property type="match status" value="1"/>
</dbReference>
<keyword evidence="5" id="KW-1185">Reference proteome</keyword>
<dbReference type="OrthoDB" id="9804774at2"/>
<sequence>MPDTQRPVALVSGGSRGIGRAVVSRLARDGFDVAFCYRADADAADEVVRSAAGTGARVVPHRVDVASLEEVRAFTDAAESELGEIDAVVTCAGVVRDNPLVRMTDEDWGEVLRTNLDGTYNMCRAAVFSFMKRRAGCVVTLSSIAGVHGNAMQANYAASKAGIIGFTKSLAKECGRYGVRANVVAPGLIETDMTAGLSEAVRKDVLDSVPLGRLGTPDDVAEVVSFLVSDRARYISGQVLGVDGGLVI</sequence>
<dbReference type="Gene3D" id="3.40.50.720">
    <property type="entry name" value="NAD(P)-binding Rossmann-like Domain"/>
    <property type="match status" value="1"/>
</dbReference>
<organism evidence="4 5">
    <name type="scientific">Streptacidiphilus pinicola</name>
    <dbReference type="NCBI Taxonomy" id="2219663"/>
    <lineage>
        <taxon>Bacteria</taxon>
        <taxon>Bacillati</taxon>
        <taxon>Actinomycetota</taxon>
        <taxon>Actinomycetes</taxon>
        <taxon>Kitasatosporales</taxon>
        <taxon>Streptomycetaceae</taxon>
        <taxon>Streptacidiphilus</taxon>
    </lineage>
</organism>
<dbReference type="EMBL" id="QKYN01000051">
    <property type="protein sequence ID" value="RAG85110.1"/>
    <property type="molecule type" value="Genomic_DNA"/>
</dbReference>
<reference evidence="4 5" key="1">
    <citation type="submission" date="2018-06" db="EMBL/GenBank/DDBJ databases">
        <title>Streptacidiphilus pinicola sp. nov., isolated from pine grove soil.</title>
        <authorList>
            <person name="Roh S.G."/>
            <person name="Park S."/>
            <person name="Kim M.-K."/>
            <person name="Yun B.-R."/>
            <person name="Park J."/>
            <person name="Kim M.J."/>
            <person name="Kim Y.S."/>
            <person name="Kim S.B."/>
        </authorList>
    </citation>
    <scope>NUCLEOTIDE SEQUENCE [LARGE SCALE GENOMIC DNA]</scope>
    <source>
        <strain evidence="4 5">MMS16-CNU450</strain>
    </source>
</reference>
<dbReference type="NCBIfam" id="NF009466">
    <property type="entry name" value="PRK12826.1-2"/>
    <property type="match status" value="1"/>
</dbReference>
<dbReference type="SUPFAM" id="SSF51735">
    <property type="entry name" value="NAD(P)-binding Rossmann-fold domains"/>
    <property type="match status" value="1"/>
</dbReference>
<comment type="caution">
    <text evidence="4">The sequence shown here is derived from an EMBL/GenBank/DDBJ whole genome shotgun (WGS) entry which is preliminary data.</text>
</comment>
<dbReference type="GO" id="GO:0032787">
    <property type="term" value="P:monocarboxylic acid metabolic process"/>
    <property type="evidence" value="ECO:0007669"/>
    <property type="project" value="UniProtKB-ARBA"/>
</dbReference>
<evidence type="ECO:0000256" key="1">
    <source>
        <dbReference type="ARBA" id="ARBA00006484"/>
    </source>
</evidence>
<evidence type="ECO:0000256" key="2">
    <source>
        <dbReference type="ARBA" id="ARBA00023002"/>
    </source>
</evidence>
<dbReference type="PANTHER" id="PTHR42879:SF2">
    <property type="entry name" value="3-OXOACYL-[ACYL-CARRIER-PROTEIN] REDUCTASE FABG"/>
    <property type="match status" value="1"/>
</dbReference>
<accession>A0A2X0KDZ5</accession>
<dbReference type="InterPro" id="IPR050259">
    <property type="entry name" value="SDR"/>
</dbReference>
<dbReference type="PRINTS" id="PR00080">
    <property type="entry name" value="SDRFAMILY"/>
</dbReference>
<dbReference type="Proteomes" id="UP000248889">
    <property type="component" value="Unassembled WGS sequence"/>
</dbReference>
<dbReference type="InterPro" id="IPR036291">
    <property type="entry name" value="NAD(P)-bd_dom_sf"/>
</dbReference>
<comment type="similarity">
    <text evidence="1">Belongs to the short-chain dehydrogenases/reductases (SDR) family.</text>
</comment>
<keyword evidence="2" id="KW-0560">Oxidoreductase</keyword>
<evidence type="ECO:0000259" key="3">
    <source>
        <dbReference type="SMART" id="SM00822"/>
    </source>
</evidence>
<dbReference type="AlphaFoldDB" id="A0A2X0KDZ5"/>
<protein>
    <submittedName>
        <fullName evidence="4">Beta-ketoacyl-ACP reductase</fullName>
    </submittedName>
</protein>
<dbReference type="RefSeq" id="WP_111501170.1">
    <property type="nucleotide sequence ID" value="NZ_QKYN01000051.1"/>
</dbReference>
<feature type="domain" description="Ketoreductase" evidence="3">
    <location>
        <begin position="7"/>
        <end position="192"/>
    </location>
</feature>
<dbReference type="InterPro" id="IPR002347">
    <property type="entry name" value="SDR_fam"/>
</dbReference>
<dbReference type="PRINTS" id="PR00081">
    <property type="entry name" value="GDHRDH"/>
</dbReference>
<evidence type="ECO:0000313" key="4">
    <source>
        <dbReference type="EMBL" id="RAG85110.1"/>
    </source>
</evidence>
<dbReference type="Pfam" id="PF13561">
    <property type="entry name" value="adh_short_C2"/>
    <property type="match status" value="1"/>
</dbReference>
<dbReference type="SMART" id="SM00822">
    <property type="entry name" value="PKS_KR"/>
    <property type="match status" value="1"/>
</dbReference>
<dbReference type="InterPro" id="IPR020904">
    <property type="entry name" value="Sc_DH/Rdtase_CS"/>
</dbReference>
<evidence type="ECO:0000313" key="5">
    <source>
        <dbReference type="Proteomes" id="UP000248889"/>
    </source>
</evidence>
<dbReference type="InterPro" id="IPR057326">
    <property type="entry name" value="KR_dom"/>
</dbReference>
<gene>
    <name evidence="4" type="ORF">DN069_13350</name>
</gene>
<proteinExistence type="inferred from homology"/>